<dbReference type="RefSeq" id="WP_010413188.1">
    <property type="nucleotide sequence ID" value="NZ_MCRM02000006.1"/>
</dbReference>
<proteinExistence type="predicted"/>
<dbReference type="EMBL" id="MCRM02000006">
    <property type="protein sequence ID" value="PNV75472.1"/>
    <property type="molecule type" value="Genomic_DNA"/>
</dbReference>
<name>A0ABX4YJM3_9LEPT</name>
<evidence type="ECO:0000313" key="2">
    <source>
        <dbReference type="Proteomes" id="UP000094669"/>
    </source>
</evidence>
<protein>
    <submittedName>
        <fullName evidence="1">Uncharacterized protein</fullName>
    </submittedName>
</protein>
<sequence>MPDWIPEKYSPELYSKNTFHTEMSGYFRALEDSSLRTFKERFDKIGRRMESIPLDNFSRFIKASGEELSNWQSTKERMAEDYFSLQNNRRWELELALKNRRSSSKPEENSSSGIVSHVWTSLWDGLNDWFSSASPAADSGKKRMSTSADSAPDPDLANFLDEREKSFKKFQSLLESSALRLNKTYKIRFHKSLDLQIRKLKAEDRSYSQIRSSLEAAQNAANTHIPDKKIKDYSSFMMNRFYAIVFKQSKEADLGDAPVSKLSLNIQKTESSRPKEDLKTCNITDLPPEIIKECEEDYIILNVSTQEKKHKFHRALLETSNIESRQHAEEFFSECKFQDKSALALAKKIIARSDISLSERASLQKMIQVQESCSL</sequence>
<comment type="caution">
    <text evidence="1">The sequence shown here is derived from an EMBL/GenBank/DDBJ whole genome shotgun (WGS) entry which is preliminary data.</text>
</comment>
<gene>
    <name evidence="1" type="ORF">BES34_007445</name>
</gene>
<accession>A0ABX4YJM3</accession>
<dbReference type="Proteomes" id="UP000094669">
    <property type="component" value="Unassembled WGS sequence"/>
</dbReference>
<evidence type="ECO:0000313" key="1">
    <source>
        <dbReference type="EMBL" id="PNV75472.1"/>
    </source>
</evidence>
<organism evidence="1 2">
    <name type="scientific">Leptospira inadai serovar Lyme</name>
    <dbReference type="NCBI Taxonomy" id="293084"/>
    <lineage>
        <taxon>Bacteria</taxon>
        <taxon>Pseudomonadati</taxon>
        <taxon>Spirochaetota</taxon>
        <taxon>Spirochaetia</taxon>
        <taxon>Leptospirales</taxon>
        <taxon>Leptospiraceae</taxon>
        <taxon>Leptospira</taxon>
    </lineage>
</organism>
<keyword evidence="2" id="KW-1185">Reference proteome</keyword>
<reference evidence="1" key="1">
    <citation type="submission" date="2018-01" db="EMBL/GenBank/DDBJ databases">
        <title>Genomic characterization of Leptospira inadai serogroup Lyme isolated from captured rat in Brazil and comparative analysis with human reference strain.</title>
        <authorList>
            <person name="Moreno L.Z."/>
            <person name="Loureiro A.P."/>
            <person name="Miraglia F."/>
            <person name="Kremer F.S."/>
            <person name="Eslabao M.R."/>
            <person name="Dellagostin O.A."/>
            <person name="Lilenbaum W."/>
            <person name="Moreno A.M."/>
        </authorList>
    </citation>
    <scope>NUCLEOTIDE SEQUENCE [LARGE SCALE GENOMIC DNA]</scope>
    <source>
        <strain evidence="1">M34/99</strain>
    </source>
</reference>